<keyword evidence="7" id="KW-0449">Lipoprotein</keyword>
<comment type="caution">
    <text evidence="8">The sequence shown here is derived from an EMBL/GenBank/DDBJ whole genome shotgun (WGS) entry which is preliminary data.</text>
</comment>
<dbReference type="Gene3D" id="2.60.40.2100">
    <property type="match status" value="1"/>
</dbReference>
<comment type="similarity">
    <text evidence="2">Belongs to the bacteroidetes fimbrillin superfamily. FimB/Mfa2 family.</text>
</comment>
<organism evidence="8 9">
    <name type="scientific">Sanguibacteroides justesenii</name>
    <dbReference type="NCBI Taxonomy" id="1547597"/>
    <lineage>
        <taxon>Bacteria</taxon>
        <taxon>Pseudomonadati</taxon>
        <taxon>Bacteroidota</taxon>
        <taxon>Bacteroidia</taxon>
        <taxon>Bacteroidales</taxon>
        <taxon>Porphyromonadaceae</taxon>
        <taxon>Sanguibacteroides</taxon>
    </lineage>
</organism>
<evidence type="ECO:0000313" key="8">
    <source>
        <dbReference type="EMBL" id="KIO45216.1"/>
    </source>
</evidence>
<keyword evidence="4" id="KW-0472">Membrane</keyword>
<evidence type="ECO:0000256" key="1">
    <source>
        <dbReference type="ARBA" id="ARBA00004442"/>
    </source>
</evidence>
<reference evidence="8 9" key="1">
    <citation type="submission" date="2014-07" db="EMBL/GenBank/DDBJ databases">
        <title>Porphyromonadaceae bacterium OUH 334697 = ATCC BAA-2682 = DSM 28341 draft genome.</title>
        <authorList>
            <person name="Sydenham T.V."/>
            <person name="Hasman H."/>
            <person name="Justesen U.S."/>
        </authorList>
    </citation>
    <scope>NUCLEOTIDE SEQUENCE [LARGE SCALE GENOMIC DNA]</scope>
    <source>
        <strain evidence="8 9">OUH 334697</strain>
    </source>
</reference>
<keyword evidence="6" id="KW-0998">Cell outer membrane</keyword>
<accession>A0AB34R8R6</accession>
<evidence type="ECO:0000313" key="9">
    <source>
        <dbReference type="Proteomes" id="UP000031937"/>
    </source>
</evidence>
<evidence type="ECO:0008006" key="10">
    <source>
        <dbReference type="Google" id="ProtNLM"/>
    </source>
</evidence>
<proteinExistence type="inferred from homology"/>
<protein>
    <recommendedName>
        <fullName evidence="10">DUF5121 domain-containing protein</fullName>
    </recommendedName>
</protein>
<comment type="subcellular location">
    <subcellularLocation>
        <location evidence="1">Cell outer membrane</location>
    </subcellularLocation>
</comment>
<dbReference type="GO" id="GO:0009279">
    <property type="term" value="C:cell outer membrane"/>
    <property type="evidence" value="ECO:0007669"/>
    <property type="project" value="UniProtKB-SubCell"/>
</dbReference>
<evidence type="ECO:0000256" key="3">
    <source>
        <dbReference type="ARBA" id="ARBA00022729"/>
    </source>
</evidence>
<evidence type="ECO:0000256" key="4">
    <source>
        <dbReference type="ARBA" id="ARBA00023136"/>
    </source>
</evidence>
<name>A0AB34R8R6_9PORP</name>
<evidence type="ECO:0000256" key="7">
    <source>
        <dbReference type="ARBA" id="ARBA00023288"/>
    </source>
</evidence>
<dbReference type="Pfam" id="PF08842">
    <property type="entry name" value="Mfa2"/>
    <property type="match status" value="1"/>
</dbReference>
<keyword evidence="5" id="KW-0564">Palmitate</keyword>
<dbReference type="InterPro" id="IPR014941">
    <property type="entry name" value="FimB/Mfa2/Mfa3"/>
</dbReference>
<gene>
    <name evidence="8" type="ORF">IE90_07250</name>
</gene>
<keyword evidence="3" id="KW-0732">Signal</keyword>
<sequence length="468" mass="51836">MKKLIFLLVIVCFCISCFMDEIITGQETHVSFSTTLAGSQTKDVNAAFSRLRIIAFDETNHVARLFSYSEEDLDGTDLSINLPIGNYDIAFIANGTDENEVSAKIGDPKEKILLKLLKTGENYRESSEFLSVIQRVNITENSPPAPIAVHLQRRVGKVIVELNDIDPDIDSIKVELKGVPYTSTVDGSKLGTANTILKKLAHVKGMRTCTAELLTFPVAANKAEIGILYTKNQVTYRGVMPMAPAIRANQIVRISGRFIPTTRQTFNFIIQDWDENIIDAGSQFTFDDNNPIVADDRPITGNPTGPNLLTNGDFETWETAPVTPVGWLVTGGAHNVVHKNTDATFSLSGNSARLEHQTYIYQDIPVMEGECFQIKLNVNSTATSYAWKITSTWRKASTALSGFNEKLQTQETKATDGWIEPLGANNKFRAPMGAKFLRIEIRTYSPGSKIPDPAEAVYVDNFEVRKLE</sequence>
<dbReference type="AlphaFoldDB" id="A0AB34R8R6"/>
<dbReference type="Proteomes" id="UP000031937">
    <property type="component" value="Unassembled WGS sequence"/>
</dbReference>
<evidence type="ECO:0000256" key="6">
    <source>
        <dbReference type="ARBA" id="ARBA00023237"/>
    </source>
</evidence>
<dbReference type="Gene3D" id="2.60.120.260">
    <property type="entry name" value="Galactose-binding domain-like"/>
    <property type="match status" value="1"/>
</dbReference>
<evidence type="ECO:0000256" key="5">
    <source>
        <dbReference type="ARBA" id="ARBA00023139"/>
    </source>
</evidence>
<evidence type="ECO:0000256" key="2">
    <source>
        <dbReference type="ARBA" id="ARBA00007248"/>
    </source>
</evidence>
<dbReference type="EMBL" id="JPIT01000018">
    <property type="protein sequence ID" value="KIO45216.1"/>
    <property type="molecule type" value="Genomic_DNA"/>
</dbReference>
<dbReference type="RefSeq" id="WP_082032896.1">
    <property type="nucleotide sequence ID" value="NZ_JPIT01000018.1"/>
</dbReference>